<dbReference type="SMART" id="SM00091">
    <property type="entry name" value="PAS"/>
    <property type="match status" value="2"/>
</dbReference>
<dbReference type="CDD" id="cd01948">
    <property type="entry name" value="EAL"/>
    <property type="match status" value="1"/>
</dbReference>
<dbReference type="InterPro" id="IPR052155">
    <property type="entry name" value="Biofilm_reg_signaling"/>
</dbReference>
<feature type="domain" description="PAC" evidence="1">
    <location>
        <begin position="81"/>
        <end position="133"/>
    </location>
</feature>
<dbReference type="SMART" id="SM00052">
    <property type="entry name" value="EAL"/>
    <property type="match status" value="1"/>
</dbReference>
<evidence type="ECO:0000259" key="3">
    <source>
        <dbReference type="PROSITE" id="PS50887"/>
    </source>
</evidence>
<dbReference type="InterPro" id="IPR003018">
    <property type="entry name" value="GAF"/>
</dbReference>
<dbReference type="Gene3D" id="3.30.450.20">
    <property type="entry name" value="PAS domain"/>
    <property type="match status" value="2"/>
</dbReference>
<dbReference type="PROSITE" id="PS50887">
    <property type="entry name" value="GGDEF"/>
    <property type="match status" value="1"/>
</dbReference>
<dbReference type="InterPro" id="IPR013656">
    <property type="entry name" value="PAS_4"/>
</dbReference>
<dbReference type="InterPro" id="IPR001610">
    <property type="entry name" value="PAC"/>
</dbReference>
<dbReference type="NCBIfam" id="TIGR00254">
    <property type="entry name" value="GGDEF"/>
    <property type="match status" value="1"/>
</dbReference>
<dbReference type="SUPFAM" id="SSF55781">
    <property type="entry name" value="GAF domain-like"/>
    <property type="match status" value="1"/>
</dbReference>
<protein>
    <submittedName>
        <fullName evidence="4">EAL domain-containing protein</fullName>
    </submittedName>
</protein>
<dbReference type="NCBIfam" id="TIGR00229">
    <property type="entry name" value="sensory_box"/>
    <property type="match status" value="1"/>
</dbReference>
<dbReference type="Pfam" id="PF00990">
    <property type="entry name" value="GGDEF"/>
    <property type="match status" value="1"/>
</dbReference>
<dbReference type="InterPro" id="IPR043128">
    <property type="entry name" value="Rev_trsase/Diguanyl_cyclase"/>
</dbReference>
<dbReference type="InterPro" id="IPR035965">
    <property type="entry name" value="PAS-like_dom_sf"/>
</dbReference>
<accession>A0ABU3KPX5</accession>
<dbReference type="Pfam" id="PF00563">
    <property type="entry name" value="EAL"/>
    <property type="match status" value="1"/>
</dbReference>
<dbReference type="InterPro" id="IPR000014">
    <property type="entry name" value="PAS"/>
</dbReference>
<dbReference type="PIRSF" id="PIRSF005925">
    <property type="entry name" value="Dos"/>
    <property type="match status" value="1"/>
</dbReference>
<dbReference type="SMART" id="SM00267">
    <property type="entry name" value="GGDEF"/>
    <property type="match status" value="1"/>
</dbReference>
<dbReference type="InterPro" id="IPR013767">
    <property type="entry name" value="PAS_fold"/>
</dbReference>
<dbReference type="SUPFAM" id="SSF55073">
    <property type="entry name" value="Nucleotide cyclase"/>
    <property type="match status" value="1"/>
</dbReference>
<dbReference type="PANTHER" id="PTHR44757">
    <property type="entry name" value="DIGUANYLATE CYCLASE DGCP"/>
    <property type="match status" value="1"/>
</dbReference>
<dbReference type="Gene3D" id="3.30.450.40">
    <property type="match status" value="1"/>
</dbReference>
<dbReference type="SMART" id="SM00086">
    <property type="entry name" value="PAC"/>
    <property type="match status" value="2"/>
</dbReference>
<gene>
    <name evidence="4" type="ORF">RAE19_14380</name>
</gene>
<dbReference type="SMART" id="SM00065">
    <property type="entry name" value="GAF"/>
    <property type="match status" value="1"/>
</dbReference>
<keyword evidence="5" id="KW-1185">Reference proteome</keyword>
<dbReference type="InterPro" id="IPR035919">
    <property type="entry name" value="EAL_sf"/>
</dbReference>
<dbReference type="InterPro" id="IPR029787">
    <property type="entry name" value="Nucleotide_cyclase"/>
</dbReference>
<dbReference type="InterPro" id="IPR000700">
    <property type="entry name" value="PAS-assoc_C"/>
</dbReference>
<organism evidence="4 5">
    <name type="scientific">Rhodoferax potami</name>
    <dbReference type="NCBI Taxonomy" id="3068338"/>
    <lineage>
        <taxon>Bacteria</taxon>
        <taxon>Pseudomonadati</taxon>
        <taxon>Pseudomonadota</taxon>
        <taxon>Betaproteobacteria</taxon>
        <taxon>Burkholderiales</taxon>
        <taxon>Comamonadaceae</taxon>
        <taxon>Rhodoferax</taxon>
    </lineage>
</organism>
<dbReference type="EMBL" id="JAVBIK010000001">
    <property type="protein sequence ID" value="MDT7519881.1"/>
    <property type="molecule type" value="Genomic_DNA"/>
</dbReference>
<dbReference type="PROSITE" id="PS50113">
    <property type="entry name" value="PAC"/>
    <property type="match status" value="1"/>
</dbReference>
<dbReference type="Pfam" id="PF00989">
    <property type="entry name" value="PAS"/>
    <property type="match status" value="1"/>
</dbReference>
<dbReference type="SUPFAM" id="SSF55785">
    <property type="entry name" value="PYP-like sensor domain (PAS domain)"/>
    <property type="match status" value="2"/>
</dbReference>
<dbReference type="SUPFAM" id="SSF141868">
    <property type="entry name" value="EAL domain-like"/>
    <property type="match status" value="1"/>
</dbReference>
<dbReference type="InterPro" id="IPR029016">
    <property type="entry name" value="GAF-like_dom_sf"/>
</dbReference>
<name>A0ABU3KPX5_9BURK</name>
<comment type="caution">
    <text evidence="4">The sequence shown here is derived from an EMBL/GenBank/DDBJ whole genome shotgun (WGS) entry which is preliminary data.</text>
</comment>
<dbReference type="Pfam" id="PF13185">
    <property type="entry name" value="GAF_2"/>
    <property type="match status" value="1"/>
</dbReference>
<dbReference type="Gene3D" id="3.20.20.450">
    <property type="entry name" value="EAL domain"/>
    <property type="match status" value="1"/>
</dbReference>
<feature type="domain" description="EAL" evidence="2">
    <location>
        <begin position="611"/>
        <end position="865"/>
    </location>
</feature>
<dbReference type="PROSITE" id="PS50883">
    <property type="entry name" value="EAL"/>
    <property type="match status" value="1"/>
</dbReference>
<dbReference type="CDD" id="cd00130">
    <property type="entry name" value="PAS"/>
    <property type="match status" value="1"/>
</dbReference>
<feature type="domain" description="GGDEF" evidence="3">
    <location>
        <begin position="464"/>
        <end position="602"/>
    </location>
</feature>
<evidence type="ECO:0000259" key="1">
    <source>
        <dbReference type="PROSITE" id="PS50113"/>
    </source>
</evidence>
<dbReference type="Pfam" id="PF08448">
    <property type="entry name" value="PAS_4"/>
    <property type="match status" value="1"/>
</dbReference>
<dbReference type="Gene3D" id="3.30.70.270">
    <property type="match status" value="1"/>
</dbReference>
<evidence type="ECO:0000313" key="5">
    <source>
        <dbReference type="Proteomes" id="UP001321700"/>
    </source>
</evidence>
<dbReference type="PANTHER" id="PTHR44757:SF2">
    <property type="entry name" value="BIOFILM ARCHITECTURE MAINTENANCE PROTEIN MBAA"/>
    <property type="match status" value="1"/>
</dbReference>
<dbReference type="InterPro" id="IPR000160">
    <property type="entry name" value="GGDEF_dom"/>
</dbReference>
<sequence>MPFSKLATLDHDALLALLHAIPQPVFIKNAVGELIYVNKAWQTQLGAPAGNGNPQTGFNAEQIRFFTEQDQQAFQQGRTITQEDLFKLESELSARHIQTTLTPVFDPSGKPAFVVGTSIDVTEQHQLQQQNAAERSLLEMLASSVPLVDIMSEFIARFEHIFPGAIGSVLLMDEEERHLLHGAAPSLPAEYNQAIHGAPIGPRAGSCGTAAFLGEEVVVSDITSDPLWTDYRELATKHQLRACWSMPIRSTKGRVLGTFANYYREPRVPTVSELQATRRSAYLLSLAIESDKNERKIQRDQRALVAAGLYRQAILDSMVDGLVTVDRTGKVHTFNNAACRMMGLDAVTEQPQHLNDLLGTTLPADGQGHLELLHAAESAQGGNFEVGGLDKEGELRPISLSASKIPFSEPETFVVTLRDITQQRHDEEEIRRLAFYDPLTNLPNRRLLMDRVRQAMINSARHGRHGALMFLDLDHFKLLNDTLGHDVGDELLQQVATRLRMCVREGDSVARLGGDEFVVLLEDLSPNPNEAASHAEFVAHKILDMLAQPYRMRGHLHNSTPSIGIVVFFEDHETIDELLKKADVAMYQAKSAGRNTARFFDPVMQAAAATHAAMAQEIKAGIERNEFVLHYQVQIDARGHCTGAEALVRWNHRVRGLVSPEQFIPLAEETGTILPLGYWVLDSACQQLAAWSRNPATAHWTLAVNVSAAQLAQSGFVDSVKKALLHSQAPATQLKLELTESMLANDMESIITKMMDIKALGVNFSLDDFGTGYSSLSYLKRLPLSQLKIDKSFVRDVLTDPSDAVIARTVVALGHSLGLTVIAEGVETPEQRDALAAMQCDAFQGYFFGRPVPPEALMADRAIQLPSP</sequence>
<dbReference type="RefSeq" id="WP_313875530.1">
    <property type="nucleotide sequence ID" value="NZ_JAVBIK010000001.1"/>
</dbReference>
<reference evidence="4 5" key="1">
    <citation type="submission" date="2023-08" db="EMBL/GenBank/DDBJ databases">
        <title>Rhodoferax potami sp. nov. and Rhodoferax mekongensis sp. nov., isolated from the Mekong River in Thailand.</title>
        <authorList>
            <person name="Kitikhun S."/>
            <person name="Charoenyingcharoen P."/>
            <person name="Siriarchawattana P."/>
            <person name="Likhitrattanapisal S."/>
            <person name="Nilsakha T."/>
            <person name="Chanpet A."/>
            <person name="Rattanawaree P."/>
            <person name="Ingsriswang S."/>
        </authorList>
    </citation>
    <scope>NUCLEOTIDE SEQUENCE [LARGE SCALE GENOMIC DNA]</scope>
    <source>
        <strain evidence="4 5">TBRC 17660</strain>
    </source>
</reference>
<dbReference type="CDD" id="cd01949">
    <property type="entry name" value="GGDEF"/>
    <property type="match status" value="1"/>
</dbReference>
<dbReference type="InterPro" id="IPR012226">
    <property type="entry name" value="Diguanyl_cyclase/Pdiesterase"/>
</dbReference>
<evidence type="ECO:0000313" key="4">
    <source>
        <dbReference type="EMBL" id="MDT7519881.1"/>
    </source>
</evidence>
<dbReference type="Proteomes" id="UP001321700">
    <property type="component" value="Unassembled WGS sequence"/>
</dbReference>
<proteinExistence type="predicted"/>
<evidence type="ECO:0000259" key="2">
    <source>
        <dbReference type="PROSITE" id="PS50883"/>
    </source>
</evidence>
<dbReference type="InterPro" id="IPR001633">
    <property type="entry name" value="EAL_dom"/>
</dbReference>